<comment type="caution">
    <text evidence="2">The sequence shown here is derived from an EMBL/GenBank/DDBJ whole genome shotgun (WGS) entry which is preliminary data.</text>
</comment>
<keyword evidence="1" id="KW-0472">Membrane</keyword>
<accession>A0A9D4U020</accession>
<reference evidence="2" key="1">
    <citation type="journal article" date="2019" name="Plant J.">
        <title>Chlorella vulgaris genome assembly and annotation reveals the molecular basis for metabolic acclimation to high light conditions.</title>
        <authorList>
            <person name="Cecchin M."/>
            <person name="Marcolungo L."/>
            <person name="Rossato M."/>
            <person name="Girolomoni L."/>
            <person name="Cosentino E."/>
            <person name="Cuine S."/>
            <person name="Li-Beisson Y."/>
            <person name="Delledonne M."/>
            <person name="Ballottari M."/>
        </authorList>
    </citation>
    <scope>NUCLEOTIDE SEQUENCE</scope>
    <source>
        <strain evidence="2">211/11P</strain>
    </source>
</reference>
<organism evidence="2 3">
    <name type="scientific">Chlorella vulgaris</name>
    <name type="common">Green alga</name>
    <dbReference type="NCBI Taxonomy" id="3077"/>
    <lineage>
        <taxon>Eukaryota</taxon>
        <taxon>Viridiplantae</taxon>
        <taxon>Chlorophyta</taxon>
        <taxon>core chlorophytes</taxon>
        <taxon>Trebouxiophyceae</taxon>
        <taxon>Chlorellales</taxon>
        <taxon>Chlorellaceae</taxon>
        <taxon>Chlorella clade</taxon>
        <taxon>Chlorella</taxon>
    </lineage>
</organism>
<feature type="transmembrane region" description="Helical" evidence="1">
    <location>
        <begin position="88"/>
        <end position="113"/>
    </location>
</feature>
<dbReference type="OrthoDB" id="513665at2759"/>
<dbReference type="AlphaFoldDB" id="A0A9D4U020"/>
<evidence type="ECO:0000256" key="1">
    <source>
        <dbReference type="SAM" id="Phobius"/>
    </source>
</evidence>
<feature type="transmembrane region" description="Helical" evidence="1">
    <location>
        <begin position="243"/>
        <end position="262"/>
    </location>
</feature>
<protein>
    <submittedName>
        <fullName evidence="2">Uncharacterized protein</fullName>
    </submittedName>
</protein>
<dbReference type="Proteomes" id="UP001055712">
    <property type="component" value="Unassembled WGS sequence"/>
</dbReference>
<proteinExistence type="predicted"/>
<sequence>MQLCLTSGVSAAALSTLSAPRHRLPPASVAAFAAAPRRLRHSCSTCVKAQAVFEGPTGSGDEPLPEQPLAGSSPILEVERQTERALTYAGLTALLGVSGLVLAAAPATVVQFVWATRPSLFVAGVARITGALVLLAAVCANCLKEAAEHERLPSDTYQRLNLGLMWWGVGTCLALWTAKQQPTRLALGLCTLLLSATSFHAAMTVQETSEGGLNPFFLAKRFLSSLGNLSSYHNTGRSSIVPLYGYGLAAKGALAAALAILLQGRLQLAQAVTAVGVANVPAGATAAQNGLLLVPMGTLGNAVARVTSVGYLLLSLVLFILKDAAQRGRLGASTFKQLNIGVAVVGITASSSVAAGLQAGFIKPGLLASWKLGAMLAVTCLTLFNYFAAK</sequence>
<keyword evidence="3" id="KW-1185">Reference proteome</keyword>
<name>A0A9D4U020_CHLVU</name>
<keyword evidence="1" id="KW-1133">Transmembrane helix</keyword>
<evidence type="ECO:0000313" key="2">
    <source>
        <dbReference type="EMBL" id="KAI3439039.1"/>
    </source>
</evidence>
<dbReference type="EMBL" id="SIDB01000001">
    <property type="protein sequence ID" value="KAI3439039.1"/>
    <property type="molecule type" value="Genomic_DNA"/>
</dbReference>
<feature type="transmembrane region" description="Helical" evidence="1">
    <location>
        <begin position="342"/>
        <end position="362"/>
    </location>
</feature>
<feature type="transmembrane region" description="Helical" evidence="1">
    <location>
        <begin position="274"/>
        <end position="296"/>
    </location>
</feature>
<feature type="transmembrane region" description="Helical" evidence="1">
    <location>
        <begin position="185"/>
        <end position="203"/>
    </location>
</feature>
<feature type="transmembrane region" description="Helical" evidence="1">
    <location>
        <begin position="368"/>
        <end position="388"/>
    </location>
</feature>
<gene>
    <name evidence="2" type="ORF">D9Q98_001449</name>
</gene>
<evidence type="ECO:0000313" key="3">
    <source>
        <dbReference type="Proteomes" id="UP001055712"/>
    </source>
</evidence>
<feature type="transmembrane region" description="Helical" evidence="1">
    <location>
        <begin position="120"/>
        <end position="140"/>
    </location>
</feature>
<feature type="transmembrane region" description="Helical" evidence="1">
    <location>
        <begin position="302"/>
        <end position="321"/>
    </location>
</feature>
<keyword evidence="1" id="KW-0812">Transmembrane</keyword>
<reference evidence="2" key="2">
    <citation type="submission" date="2020-11" db="EMBL/GenBank/DDBJ databases">
        <authorList>
            <person name="Cecchin M."/>
            <person name="Marcolungo L."/>
            <person name="Rossato M."/>
            <person name="Girolomoni L."/>
            <person name="Cosentino E."/>
            <person name="Cuine S."/>
            <person name="Li-Beisson Y."/>
            <person name="Delledonne M."/>
            <person name="Ballottari M."/>
        </authorList>
    </citation>
    <scope>NUCLEOTIDE SEQUENCE</scope>
    <source>
        <strain evidence="2">211/11P</strain>
        <tissue evidence="2">Whole cell</tissue>
    </source>
</reference>